<sequence length="39" mass="4718">MFLDELSRILRLKVSADQKIELAQRETEKIINYSYINYL</sequence>
<gene>
    <name evidence="1" type="ORF">LCGC14_2094190</name>
</gene>
<protein>
    <submittedName>
        <fullName evidence="1">Uncharacterized protein</fullName>
    </submittedName>
</protein>
<proteinExistence type="predicted"/>
<evidence type="ECO:0000313" key="1">
    <source>
        <dbReference type="EMBL" id="KKL71511.1"/>
    </source>
</evidence>
<organism evidence="1">
    <name type="scientific">marine sediment metagenome</name>
    <dbReference type="NCBI Taxonomy" id="412755"/>
    <lineage>
        <taxon>unclassified sequences</taxon>
        <taxon>metagenomes</taxon>
        <taxon>ecological metagenomes</taxon>
    </lineage>
</organism>
<name>A0A0F9EZ66_9ZZZZ</name>
<dbReference type="AlphaFoldDB" id="A0A0F9EZ66"/>
<dbReference type="EMBL" id="LAZR01025570">
    <property type="protein sequence ID" value="KKL71511.1"/>
    <property type="molecule type" value="Genomic_DNA"/>
</dbReference>
<accession>A0A0F9EZ66</accession>
<reference evidence="1" key="1">
    <citation type="journal article" date="2015" name="Nature">
        <title>Complex archaea that bridge the gap between prokaryotes and eukaryotes.</title>
        <authorList>
            <person name="Spang A."/>
            <person name="Saw J.H."/>
            <person name="Jorgensen S.L."/>
            <person name="Zaremba-Niedzwiedzka K."/>
            <person name="Martijn J."/>
            <person name="Lind A.E."/>
            <person name="van Eijk R."/>
            <person name="Schleper C."/>
            <person name="Guy L."/>
            <person name="Ettema T.J."/>
        </authorList>
    </citation>
    <scope>NUCLEOTIDE SEQUENCE</scope>
</reference>
<comment type="caution">
    <text evidence="1">The sequence shown here is derived from an EMBL/GenBank/DDBJ whole genome shotgun (WGS) entry which is preliminary data.</text>
</comment>